<dbReference type="InterPro" id="IPR049883">
    <property type="entry name" value="NOTCH1_EGF-like"/>
</dbReference>
<keyword evidence="4" id="KW-0272">Extracellular matrix</keyword>
<feature type="domain" description="EGF-like" evidence="13">
    <location>
        <begin position="587"/>
        <end position="629"/>
    </location>
</feature>
<dbReference type="SUPFAM" id="SSF57184">
    <property type="entry name" value="Growth factor receptor domain"/>
    <property type="match status" value="6"/>
</dbReference>
<evidence type="ECO:0000256" key="2">
    <source>
        <dbReference type="ARBA" id="ARBA00006127"/>
    </source>
</evidence>
<comment type="caution">
    <text evidence="14">The sequence shown here is derived from an EMBL/GenBank/DDBJ whole genome shotgun (WGS) entry which is preliminary data.</text>
</comment>
<dbReference type="Pfam" id="PF12662">
    <property type="entry name" value="cEGF"/>
    <property type="match status" value="4"/>
</dbReference>
<name>A0ABR0ABW9_9CRUS</name>
<dbReference type="InterPro" id="IPR000152">
    <property type="entry name" value="EGF-type_Asp/Asn_hydroxyl_site"/>
</dbReference>
<evidence type="ECO:0000256" key="3">
    <source>
        <dbReference type="ARBA" id="ARBA00022525"/>
    </source>
</evidence>
<dbReference type="InterPro" id="IPR009030">
    <property type="entry name" value="Growth_fac_rcpt_cys_sf"/>
</dbReference>
<evidence type="ECO:0000256" key="12">
    <source>
        <dbReference type="SAM" id="SignalP"/>
    </source>
</evidence>
<dbReference type="SMART" id="SM00181">
    <property type="entry name" value="EGF"/>
    <property type="match status" value="12"/>
</dbReference>
<keyword evidence="8" id="KW-1015">Disulfide bond</keyword>
<proteinExistence type="inferred from homology"/>
<evidence type="ECO:0000256" key="10">
    <source>
        <dbReference type="PROSITE-ProRule" id="PRU00076"/>
    </source>
</evidence>
<dbReference type="CDD" id="cd00054">
    <property type="entry name" value="EGF_CA"/>
    <property type="match status" value="5"/>
</dbReference>
<feature type="chain" id="PRO_5045750628" description="EGF-like domain-containing protein" evidence="12">
    <location>
        <begin position="26"/>
        <end position="1139"/>
    </location>
</feature>
<feature type="compositionally biased region" description="Low complexity" evidence="11">
    <location>
        <begin position="544"/>
        <end position="556"/>
    </location>
</feature>
<feature type="domain" description="EGF-like" evidence="13">
    <location>
        <begin position="921"/>
        <end position="964"/>
    </location>
</feature>
<dbReference type="InterPro" id="IPR018097">
    <property type="entry name" value="EGF_Ca-bd_CS"/>
</dbReference>
<comment type="subcellular location">
    <subcellularLocation>
        <location evidence="1">Secreted</location>
        <location evidence="1">Extracellular space</location>
        <location evidence="1">Extracellular matrix</location>
    </subcellularLocation>
</comment>
<dbReference type="PROSITE" id="PS01187">
    <property type="entry name" value="EGF_CA"/>
    <property type="match status" value="4"/>
</dbReference>
<keyword evidence="5 10" id="KW-0245">EGF-like domain</keyword>
<dbReference type="SUPFAM" id="SSF57196">
    <property type="entry name" value="EGF/Laminin"/>
    <property type="match status" value="2"/>
</dbReference>
<dbReference type="PANTHER" id="PTHR24034:SF111">
    <property type="entry name" value="FIBULIN-2-LIKE ISOFORM X1"/>
    <property type="match status" value="1"/>
</dbReference>
<feature type="domain" description="EGF-like" evidence="13">
    <location>
        <begin position="880"/>
        <end position="920"/>
    </location>
</feature>
<evidence type="ECO:0000256" key="5">
    <source>
        <dbReference type="ARBA" id="ARBA00022536"/>
    </source>
</evidence>
<keyword evidence="12" id="KW-0732">Signal</keyword>
<dbReference type="Gene3D" id="2.10.25.10">
    <property type="entry name" value="Laminin"/>
    <property type="match status" value="16"/>
</dbReference>
<accession>A0ABR0ABW9</accession>
<evidence type="ECO:0000256" key="4">
    <source>
        <dbReference type="ARBA" id="ARBA00022530"/>
    </source>
</evidence>
<dbReference type="InterPro" id="IPR000742">
    <property type="entry name" value="EGF"/>
</dbReference>
<keyword evidence="15" id="KW-1185">Reference proteome</keyword>
<keyword evidence="7" id="KW-0106">Calcium</keyword>
<sequence>MGHWTTRLPLIGLSLLFLTDVYVVGDFEQPLSHCCNLGVKWGVENLQCAAFPAPVVGIRNEQQAICLSAVHICCLRKHRERQCELGKQSARADRECSVNRDLGGETHKDCCEGCKLGLVAGSMSMGCTFRAFQFGAPWDDAYRSCCQQTLPQVFPDSSFPNPRIPSTTSRTQIPPFLPPPPTPALPKFPIDEPNSIEDDEDLCARFPGELCAHVCVPTGGSSYRCECREGFQLLADGKSCQQATQYDRCSTDNPCSQKCTDTGLAVECSCHSGYQLASDEKTCTDVDECFIGADNCDVLLQICINQPGSFACIDRKDSPNTGPRPAAQQPDVGNDGRACPRGFKFNAESRVCDDVNECDSQPPVCPAQTLCQNTIGSYTCARKPQLEECPLGFRFNSQIQTCIDIDECKENPATCPKTRPVCINLQGSYTCQSRNESSLLGPSVTCPAGYKFNTAQQTCEDIDECAEGIHNCSGTCVNAVGTFRCVDREPVSCGLGFRYDAEKRECQDIDECVEARDYCNKESETCVNERGGYRCAPYNELPQSSSSAAPSLLPTTTPAPPTNRPPARTPSCPRGYVFSEESRRCVDVNECTSEPGPCRGNQQCENTVGSYVCRCAIGYRFNTATQFCEDINECLLDYHDCLSSQRCDNTIGSYTCFRTTSCGTGYTYNSQKSRCEDDDECESGANDCAVLGPLYQCRNTEGSFRCERKRCTDRTDGLTHLDEETGHCVQPPQCADGFEPAPRGRCNDIDECARGSPCPRGHQCTNTVGSFTCVNTQKCDPGYEMNSAGTQCQDIDECAKSTHDCKRNQLCQNRPGGYVCACQPGYTIGANRECEDIDECTRFAGQICSPNSQCANTPGSYRCDCKAGFRSGADPRSCVDIDECTETARLCQQNCANTWGSYQCSCQSGYTLAPDNRSCHDVDECELYKERGGLCIGLCVNEPGSYSCQCPEGYRLASDNRTCQDIDECARPGVCRAEESCLNTKGGYYCNAIVCPPNYVRDTEHRNQRNQESILCKKQCQLRDTRCLSNTTQTITYQHIAVPTIKRLEKPMVLSRMQAVAVGSWSYHTSFEILEGNEAGLFGIAQNQNTGALQLVRPIRGPNRYTLYMEMSVLTQYSNRRQITRHLALVVISVSAYEF</sequence>
<evidence type="ECO:0000256" key="11">
    <source>
        <dbReference type="SAM" id="MobiDB-lite"/>
    </source>
</evidence>
<evidence type="ECO:0000256" key="8">
    <source>
        <dbReference type="ARBA" id="ARBA00023157"/>
    </source>
</evidence>
<dbReference type="PROSITE" id="PS50026">
    <property type="entry name" value="EGF_3"/>
    <property type="match status" value="6"/>
</dbReference>
<dbReference type="Pfam" id="PF22914">
    <property type="entry name" value="Fibulin_C"/>
    <property type="match status" value="1"/>
</dbReference>
<dbReference type="EMBL" id="JAOYFB010000037">
    <property type="protein sequence ID" value="KAK4022638.1"/>
    <property type="molecule type" value="Genomic_DNA"/>
</dbReference>
<feature type="region of interest" description="Disordered" evidence="11">
    <location>
        <begin position="543"/>
        <end position="571"/>
    </location>
</feature>
<gene>
    <name evidence="14" type="ORF">OUZ56_008095</name>
</gene>
<feature type="domain" description="EGF-like" evidence="13">
    <location>
        <begin position="199"/>
        <end position="241"/>
    </location>
</feature>
<dbReference type="InterPro" id="IPR055088">
    <property type="entry name" value="Fibulin_C"/>
</dbReference>
<evidence type="ECO:0000313" key="14">
    <source>
        <dbReference type="EMBL" id="KAK4022638.1"/>
    </source>
</evidence>
<dbReference type="InterPro" id="IPR050751">
    <property type="entry name" value="ECM_structural_protein"/>
</dbReference>
<feature type="signal peptide" evidence="12">
    <location>
        <begin position="1"/>
        <end position="25"/>
    </location>
</feature>
<dbReference type="Pfam" id="PF07645">
    <property type="entry name" value="EGF_CA"/>
    <property type="match status" value="10"/>
</dbReference>
<protein>
    <recommendedName>
        <fullName evidence="13">EGF-like domain-containing protein</fullName>
    </recommendedName>
</protein>
<feature type="domain" description="EGF-like" evidence="13">
    <location>
        <begin position="794"/>
        <end position="835"/>
    </location>
</feature>
<comment type="similarity">
    <text evidence="2">Belongs to the fibulin family.</text>
</comment>
<evidence type="ECO:0000256" key="6">
    <source>
        <dbReference type="ARBA" id="ARBA00022737"/>
    </source>
</evidence>
<feature type="domain" description="EGF-like" evidence="13">
    <location>
        <begin position="836"/>
        <end position="879"/>
    </location>
</feature>
<evidence type="ECO:0000256" key="9">
    <source>
        <dbReference type="ARBA" id="ARBA00023180"/>
    </source>
</evidence>
<dbReference type="PROSITE" id="PS00010">
    <property type="entry name" value="ASX_HYDROXYL"/>
    <property type="match status" value="5"/>
</dbReference>
<organism evidence="14 15">
    <name type="scientific">Daphnia magna</name>
    <dbReference type="NCBI Taxonomy" id="35525"/>
    <lineage>
        <taxon>Eukaryota</taxon>
        <taxon>Metazoa</taxon>
        <taxon>Ecdysozoa</taxon>
        <taxon>Arthropoda</taxon>
        <taxon>Crustacea</taxon>
        <taxon>Branchiopoda</taxon>
        <taxon>Diplostraca</taxon>
        <taxon>Cladocera</taxon>
        <taxon>Anomopoda</taxon>
        <taxon>Daphniidae</taxon>
        <taxon>Daphnia</taxon>
    </lineage>
</organism>
<evidence type="ECO:0000256" key="1">
    <source>
        <dbReference type="ARBA" id="ARBA00004498"/>
    </source>
</evidence>
<feature type="compositionally biased region" description="Pro residues" evidence="11">
    <location>
        <begin position="557"/>
        <end position="568"/>
    </location>
</feature>
<evidence type="ECO:0000259" key="13">
    <source>
        <dbReference type="PROSITE" id="PS50026"/>
    </source>
</evidence>
<dbReference type="Proteomes" id="UP001234178">
    <property type="component" value="Unassembled WGS sequence"/>
</dbReference>
<comment type="caution">
    <text evidence="10">Lacks conserved residue(s) required for the propagation of feature annotation.</text>
</comment>
<dbReference type="SMART" id="SM00179">
    <property type="entry name" value="EGF_CA"/>
    <property type="match status" value="15"/>
</dbReference>
<dbReference type="PROSITE" id="PS01186">
    <property type="entry name" value="EGF_2"/>
    <property type="match status" value="7"/>
</dbReference>
<evidence type="ECO:0000313" key="15">
    <source>
        <dbReference type="Proteomes" id="UP001234178"/>
    </source>
</evidence>
<reference evidence="14 15" key="1">
    <citation type="journal article" date="2023" name="Nucleic Acids Res.">
        <title>The hologenome of Daphnia magna reveals possible DNA methylation and microbiome-mediated evolution of the host genome.</title>
        <authorList>
            <person name="Chaturvedi A."/>
            <person name="Li X."/>
            <person name="Dhandapani V."/>
            <person name="Marshall H."/>
            <person name="Kissane S."/>
            <person name="Cuenca-Cambronero M."/>
            <person name="Asole G."/>
            <person name="Calvet F."/>
            <person name="Ruiz-Romero M."/>
            <person name="Marangio P."/>
            <person name="Guigo R."/>
            <person name="Rago D."/>
            <person name="Mirbahai L."/>
            <person name="Eastwood N."/>
            <person name="Colbourne J.K."/>
            <person name="Zhou J."/>
            <person name="Mallon E."/>
            <person name="Orsini L."/>
        </authorList>
    </citation>
    <scope>NUCLEOTIDE SEQUENCE [LARGE SCALE GENOMIC DNA]</scope>
    <source>
        <strain evidence="14">LRV0_1</strain>
    </source>
</reference>
<keyword evidence="3" id="KW-0964">Secreted</keyword>
<dbReference type="PANTHER" id="PTHR24034">
    <property type="entry name" value="EGF-LIKE DOMAIN-CONTAINING PROTEIN"/>
    <property type="match status" value="1"/>
</dbReference>
<dbReference type="InterPro" id="IPR026823">
    <property type="entry name" value="cEGF"/>
</dbReference>
<keyword evidence="6" id="KW-0677">Repeat</keyword>
<dbReference type="InterPro" id="IPR001881">
    <property type="entry name" value="EGF-like_Ca-bd_dom"/>
</dbReference>
<keyword evidence="9" id="KW-0325">Glycoprotein</keyword>
<evidence type="ECO:0000256" key="7">
    <source>
        <dbReference type="ARBA" id="ARBA00022837"/>
    </source>
</evidence>